<feature type="compositionally biased region" description="Low complexity" evidence="1">
    <location>
        <begin position="8"/>
        <end position="21"/>
    </location>
</feature>
<gene>
    <name evidence="2" type="ORF">XAT740_LOCUS57056</name>
</gene>
<dbReference type="EMBL" id="CAJNOR010011529">
    <property type="protein sequence ID" value="CAF1661987.1"/>
    <property type="molecule type" value="Genomic_DNA"/>
</dbReference>
<comment type="caution">
    <text evidence="2">The sequence shown here is derived from an EMBL/GenBank/DDBJ whole genome shotgun (WGS) entry which is preliminary data.</text>
</comment>
<name>A0A816FIP9_ADIRI</name>
<evidence type="ECO:0000313" key="3">
    <source>
        <dbReference type="Proteomes" id="UP000663828"/>
    </source>
</evidence>
<feature type="region of interest" description="Disordered" evidence="1">
    <location>
        <begin position="124"/>
        <end position="184"/>
    </location>
</feature>
<dbReference type="AlphaFoldDB" id="A0A816FIP9"/>
<feature type="compositionally biased region" description="Polar residues" evidence="1">
    <location>
        <begin position="124"/>
        <end position="148"/>
    </location>
</feature>
<dbReference type="Proteomes" id="UP000663828">
    <property type="component" value="Unassembled WGS sequence"/>
</dbReference>
<feature type="compositionally biased region" description="Polar residues" evidence="1">
    <location>
        <begin position="83"/>
        <end position="100"/>
    </location>
</feature>
<feature type="region of interest" description="Disordered" evidence="1">
    <location>
        <begin position="1"/>
        <end position="34"/>
    </location>
</feature>
<keyword evidence="3" id="KW-1185">Reference proteome</keyword>
<reference evidence="2" key="1">
    <citation type="submission" date="2021-02" db="EMBL/GenBank/DDBJ databases">
        <authorList>
            <person name="Nowell W R."/>
        </authorList>
    </citation>
    <scope>NUCLEOTIDE SEQUENCE</scope>
</reference>
<sequence length="201" mass="22535">MSTTGKVQSETDCKQQQQQTEKQTDTFSVNDNQNLRESGTNLALIDFLQCYVRIEPCKIEDYGISYSEAIGATFQTYKPPPEQTTKSTQQLQGNDQSNQCITPTAAESNEESFKMTEWEKFMANSQTPITPVSNVPSPRTSTPISQDPSETHRNRKATFKLPKLEQESDSESANPLSDISSLSKHLTKMTVTHESDQNQSK</sequence>
<protein>
    <submittedName>
        <fullName evidence="2">Uncharacterized protein</fullName>
    </submittedName>
</protein>
<evidence type="ECO:0000256" key="1">
    <source>
        <dbReference type="SAM" id="MobiDB-lite"/>
    </source>
</evidence>
<evidence type="ECO:0000313" key="2">
    <source>
        <dbReference type="EMBL" id="CAF1661987.1"/>
    </source>
</evidence>
<feature type="region of interest" description="Disordered" evidence="1">
    <location>
        <begin position="75"/>
        <end position="100"/>
    </location>
</feature>
<feature type="compositionally biased region" description="Polar residues" evidence="1">
    <location>
        <begin position="171"/>
        <end position="184"/>
    </location>
</feature>
<proteinExistence type="predicted"/>
<accession>A0A816FIP9</accession>
<organism evidence="2 3">
    <name type="scientific">Adineta ricciae</name>
    <name type="common">Rotifer</name>
    <dbReference type="NCBI Taxonomy" id="249248"/>
    <lineage>
        <taxon>Eukaryota</taxon>
        <taxon>Metazoa</taxon>
        <taxon>Spiralia</taxon>
        <taxon>Gnathifera</taxon>
        <taxon>Rotifera</taxon>
        <taxon>Eurotatoria</taxon>
        <taxon>Bdelloidea</taxon>
        <taxon>Adinetida</taxon>
        <taxon>Adinetidae</taxon>
        <taxon>Adineta</taxon>
    </lineage>
</organism>